<evidence type="ECO:0000259" key="8">
    <source>
        <dbReference type="PROSITE" id="PS50110"/>
    </source>
</evidence>
<proteinExistence type="predicted"/>
<dbReference type="PANTHER" id="PTHR48111:SF1">
    <property type="entry name" value="TWO-COMPONENT RESPONSE REGULATOR ORR33"/>
    <property type="match status" value="1"/>
</dbReference>
<dbReference type="Gene3D" id="1.25.40.10">
    <property type="entry name" value="Tetratricopeptide repeat domain"/>
    <property type="match status" value="1"/>
</dbReference>
<feature type="domain" description="Response regulatory" evidence="8">
    <location>
        <begin position="8"/>
        <end position="132"/>
    </location>
</feature>
<evidence type="ECO:0000256" key="6">
    <source>
        <dbReference type="PROSITE-ProRule" id="PRU00169"/>
    </source>
</evidence>
<dbReference type="SUPFAM" id="SSF48452">
    <property type="entry name" value="TPR-like"/>
    <property type="match status" value="1"/>
</dbReference>
<dbReference type="SUPFAM" id="SSF52172">
    <property type="entry name" value="CheY-like"/>
    <property type="match status" value="1"/>
</dbReference>
<dbReference type="GO" id="GO:0032993">
    <property type="term" value="C:protein-DNA complex"/>
    <property type="evidence" value="ECO:0007669"/>
    <property type="project" value="TreeGrafter"/>
</dbReference>
<dbReference type="EMBL" id="JACEZT010000011">
    <property type="protein sequence ID" value="MBA5638739.1"/>
    <property type="molecule type" value="Genomic_DNA"/>
</dbReference>
<dbReference type="GO" id="GO:0000976">
    <property type="term" value="F:transcription cis-regulatory region binding"/>
    <property type="evidence" value="ECO:0007669"/>
    <property type="project" value="TreeGrafter"/>
</dbReference>
<feature type="compositionally biased region" description="Pro residues" evidence="7">
    <location>
        <begin position="554"/>
        <end position="570"/>
    </location>
</feature>
<gene>
    <name evidence="9" type="ORF">H3H37_16885</name>
</gene>
<dbReference type="SMART" id="SM00448">
    <property type="entry name" value="REC"/>
    <property type="match status" value="1"/>
</dbReference>
<reference evidence="9 10" key="1">
    <citation type="submission" date="2020-07" db="EMBL/GenBank/DDBJ databases">
        <title>Novel species isolated from subtropical streams in China.</title>
        <authorList>
            <person name="Lu H."/>
        </authorList>
    </citation>
    <scope>NUCLEOTIDE SEQUENCE [LARGE SCALE GENOMIC DNA]</scope>
    <source>
        <strain evidence="9 10">LX20W</strain>
    </source>
</reference>
<dbReference type="GO" id="GO:0006355">
    <property type="term" value="P:regulation of DNA-templated transcription"/>
    <property type="evidence" value="ECO:0007669"/>
    <property type="project" value="TreeGrafter"/>
</dbReference>
<dbReference type="PROSITE" id="PS50110">
    <property type="entry name" value="RESPONSE_REGULATORY"/>
    <property type="match status" value="1"/>
</dbReference>
<sequence length="570" mass="61495">MPDYSNLSVLIVDPNQGMRASLHNMLTQVNITKVDHAVSSATAIRQLGIKSYDVILCEYDLGGSAENAGQDGQQLLEDLRHHRMISQWAIFIMLTAEGVYSKVVSAAELLPTDYILKPFTVDVLSQRIGRALERRANFLPVYQMIGQGKAREALAACLAAETSQPRYATDYARLRAELLVSLDRHAEAEQVYAAILQSKPLGWAQLGQARCLSHLGRHGEAQALLEALVAANPKFMAAYDLLAQCLRVQGDDEAAKKVLQDAVAISPHMVRRLRHLGDVSLAVGDVTGAEQAYKQVVAKARHSEFRDPADHVNLVRTLVRKGDATAASAVVRDLERSLRSSASTEVCRAYASAMVLELKGDAAGAAAELAKAMNKLSEATGMSSNVKLGLAHSCLVNRLDEQANALFAELTADPNSGVSESQVLAIYEQAERPELVKQHHARLDSAVDTMVRQAAEKSRQGDLRGAVEVLRMALARNPDHTGLWTAATTAMLRQLADVGWDPALFGQCTALLRRIREHNNAHPLLPGLLAQYVAIRKQHGAHIAAAHSAAQPPAGSPPPSPSPSPSPSTA</sequence>
<evidence type="ECO:0000313" key="10">
    <source>
        <dbReference type="Proteomes" id="UP000534388"/>
    </source>
</evidence>
<accession>A0A7W2EU89</accession>
<keyword evidence="10" id="KW-1185">Reference proteome</keyword>
<dbReference type="Gene3D" id="3.40.50.2300">
    <property type="match status" value="1"/>
</dbReference>
<evidence type="ECO:0000256" key="7">
    <source>
        <dbReference type="SAM" id="MobiDB-lite"/>
    </source>
</evidence>
<comment type="caution">
    <text evidence="9">The sequence shown here is derived from an EMBL/GenBank/DDBJ whole genome shotgun (WGS) entry which is preliminary data.</text>
</comment>
<keyword evidence="1" id="KW-0597">Phosphoprotein</keyword>
<dbReference type="RefSeq" id="WP_182164596.1">
    <property type="nucleotide sequence ID" value="NZ_JACEZT010000011.1"/>
</dbReference>
<dbReference type="InterPro" id="IPR011006">
    <property type="entry name" value="CheY-like_superfamily"/>
</dbReference>
<feature type="region of interest" description="Disordered" evidence="7">
    <location>
        <begin position="543"/>
        <end position="570"/>
    </location>
</feature>
<dbReference type="PANTHER" id="PTHR48111">
    <property type="entry name" value="REGULATOR OF RPOS"/>
    <property type="match status" value="1"/>
</dbReference>
<name>A0A7W2EU89_9BURK</name>
<feature type="compositionally biased region" description="Low complexity" evidence="7">
    <location>
        <begin position="544"/>
        <end position="553"/>
    </location>
</feature>
<evidence type="ECO:0000313" key="9">
    <source>
        <dbReference type="EMBL" id="MBA5638739.1"/>
    </source>
</evidence>
<dbReference type="CDD" id="cd17589">
    <property type="entry name" value="REC_TPR"/>
    <property type="match status" value="1"/>
</dbReference>
<dbReference type="InterPro" id="IPR001789">
    <property type="entry name" value="Sig_transdc_resp-reg_receiver"/>
</dbReference>
<comment type="caution">
    <text evidence="6">Lacks conserved residue(s) required for the propagation of feature annotation.</text>
</comment>
<dbReference type="GO" id="GO:0000156">
    <property type="term" value="F:phosphorelay response regulator activity"/>
    <property type="evidence" value="ECO:0007669"/>
    <property type="project" value="TreeGrafter"/>
</dbReference>
<dbReference type="Pfam" id="PF00072">
    <property type="entry name" value="Response_reg"/>
    <property type="match status" value="1"/>
</dbReference>
<dbReference type="GO" id="GO:0005829">
    <property type="term" value="C:cytosol"/>
    <property type="evidence" value="ECO:0007669"/>
    <property type="project" value="TreeGrafter"/>
</dbReference>
<dbReference type="InterPro" id="IPR039420">
    <property type="entry name" value="WalR-like"/>
</dbReference>
<keyword evidence="5" id="KW-0804">Transcription</keyword>
<evidence type="ECO:0000256" key="4">
    <source>
        <dbReference type="ARBA" id="ARBA00023125"/>
    </source>
</evidence>
<protein>
    <submittedName>
        <fullName evidence="9">Response regulator</fullName>
    </submittedName>
</protein>
<keyword evidence="2" id="KW-0902">Two-component regulatory system</keyword>
<dbReference type="Proteomes" id="UP000534388">
    <property type="component" value="Unassembled WGS sequence"/>
</dbReference>
<evidence type="ECO:0000256" key="2">
    <source>
        <dbReference type="ARBA" id="ARBA00023012"/>
    </source>
</evidence>
<dbReference type="SMART" id="SM00028">
    <property type="entry name" value="TPR"/>
    <property type="match status" value="4"/>
</dbReference>
<organism evidence="9 10">
    <name type="scientific">Rugamonas brunnea</name>
    <dbReference type="NCBI Taxonomy" id="2758569"/>
    <lineage>
        <taxon>Bacteria</taxon>
        <taxon>Pseudomonadati</taxon>
        <taxon>Pseudomonadota</taxon>
        <taxon>Betaproteobacteria</taxon>
        <taxon>Burkholderiales</taxon>
        <taxon>Oxalobacteraceae</taxon>
        <taxon>Telluria group</taxon>
        <taxon>Rugamonas</taxon>
    </lineage>
</organism>
<evidence type="ECO:0000256" key="1">
    <source>
        <dbReference type="ARBA" id="ARBA00022553"/>
    </source>
</evidence>
<dbReference type="InterPro" id="IPR019734">
    <property type="entry name" value="TPR_rpt"/>
</dbReference>
<dbReference type="InterPro" id="IPR011990">
    <property type="entry name" value="TPR-like_helical_dom_sf"/>
</dbReference>
<keyword evidence="3" id="KW-0805">Transcription regulation</keyword>
<dbReference type="Pfam" id="PF14559">
    <property type="entry name" value="TPR_19"/>
    <property type="match status" value="1"/>
</dbReference>
<evidence type="ECO:0000256" key="3">
    <source>
        <dbReference type="ARBA" id="ARBA00023015"/>
    </source>
</evidence>
<dbReference type="AlphaFoldDB" id="A0A7W2EU89"/>
<keyword evidence="4" id="KW-0238">DNA-binding</keyword>
<evidence type="ECO:0000256" key="5">
    <source>
        <dbReference type="ARBA" id="ARBA00023163"/>
    </source>
</evidence>